<evidence type="ECO:0000313" key="1">
    <source>
        <dbReference type="EMBL" id="QHS90257.1"/>
    </source>
</evidence>
<protein>
    <submittedName>
        <fullName evidence="1">Uncharacterized protein</fullName>
    </submittedName>
</protein>
<dbReference type="GO" id="GO:0000340">
    <property type="term" value="F:RNA 7-methylguanosine cap binding"/>
    <property type="evidence" value="ECO:0007669"/>
    <property type="project" value="TreeGrafter"/>
</dbReference>
<dbReference type="SUPFAM" id="SSF55418">
    <property type="entry name" value="eIF4e-like"/>
    <property type="match status" value="1"/>
</dbReference>
<dbReference type="PANTHER" id="PTHR11960">
    <property type="entry name" value="EUKARYOTIC TRANSLATION INITIATION FACTOR 4E RELATED"/>
    <property type="match status" value="1"/>
</dbReference>
<accession>A0A6C0BDA7</accession>
<sequence length="295" mass="34304">MSKKSYNNPFDIFLDEDNEENVIKPVILKKTVRLPDVKKTPIIKEVPVLSKDSSYKYAPPVLNDYTTGFDDFNVVKKKDKKDKKDKIRGNETKDIDLSHCDILKTYRKTHTYKGDDLRLHSQWNVWIHDKQNTEWGIETYENILCVDNVGSMLRFCKSFRNLDKYARQYYVMRNGIMPIWEDNNNKGGAICSILMEHMAVDLTLGDIGVQSFIIICILVMNESFVRNNICINGMSYSIKSGCVLIKFWIKNYKENYDFVEKIPKTLMNMINDVILSVNNIKTSKSKISIQIKPIV</sequence>
<dbReference type="GO" id="GO:0003743">
    <property type="term" value="F:translation initiation factor activity"/>
    <property type="evidence" value="ECO:0007669"/>
    <property type="project" value="InterPro"/>
</dbReference>
<name>A0A6C0BDA7_9ZZZZ</name>
<dbReference type="InterPro" id="IPR023398">
    <property type="entry name" value="TIF_eIF4e-like"/>
</dbReference>
<dbReference type="InterPro" id="IPR001040">
    <property type="entry name" value="TIF_eIF_4E"/>
</dbReference>
<reference evidence="1" key="1">
    <citation type="journal article" date="2020" name="Nature">
        <title>Giant virus diversity and host interactions through global metagenomics.</title>
        <authorList>
            <person name="Schulz F."/>
            <person name="Roux S."/>
            <person name="Paez-Espino D."/>
            <person name="Jungbluth S."/>
            <person name="Walsh D.A."/>
            <person name="Denef V.J."/>
            <person name="McMahon K.D."/>
            <person name="Konstantinidis K.T."/>
            <person name="Eloe-Fadrosh E.A."/>
            <person name="Kyrpides N.C."/>
            <person name="Woyke T."/>
        </authorList>
    </citation>
    <scope>NUCLEOTIDE SEQUENCE</scope>
    <source>
        <strain evidence="1">GVMAG-M-3300010160-60</strain>
    </source>
</reference>
<proteinExistence type="predicted"/>
<dbReference type="GO" id="GO:0016281">
    <property type="term" value="C:eukaryotic translation initiation factor 4F complex"/>
    <property type="evidence" value="ECO:0007669"/>
    <property type="project" value="TreeGrafter"/>
</dbReference>
<dbReference type="Gene3D" id="3.30.760.10">
    <property type="entry name" value="RNA Cap, Translation Initiation Factor Eif4e"/>
    <property type="match status" value="1"/>
</dbReference>
<dbReference type="Pfam" id="PF01652">
    <property type="entry name" value="IF4E"/>
    <property type="match status" value="1"/>
</dbReference>
<dbReference type="EMBL" id="MN739131">
    <property type="protein sequence ID" value="QHS90257.1"/>
    <property type="molecule type" value="Genomic_DNA"/>
</dbReference>
<organism evidence="1">
    <name type="scientific">viral metagenome</name>
    <dbReference type="NCBI Taxonomy" id="1070528"/>
    <lineage>
        <taxon>unclassified sequences</taxon>
        <taxon>metagenomes</taxon>
        <taxon>organismal metagenomes</taxon>
    </lineage>
</organism>
<dbReference type="AlphaFoldDB" id="A0A6C0BDA7"/>